<organism evidence="1 2">
    <name type="scientific">Rhynchophorus ferrugineus</name>
    <name type="common">Red palm weevil</name>
    <name type="synonym">Curculio ferrugineus</name>
    <dbReference type="NCBI Taxonomy" id="354439"/>
    <lineage>
        <taxon>Eukaryota</taxon>
        <taxon>Metazoa</taxon>
        <taxon>Ecdysozoa</taxon>
        <taxon>Arthropoda</taxon>
        <taxon>Hexapoda</taxon>
        <taxon>Insecta</taxon>
        <taxon>Pterygota</taxon>
        <taxon>Neoptera</taxon>
        <taxon>Endopterygota</taxon>
        <taxon>Coleoptera</taxon>
        <taxon>Polyphaga</taxon>
        <taxon>Cucujiformia</taxon>
        <taxon>Curculionidae</taxon>
        <taxon>Dryophthorinae</taxon>
        <taxon>Rhynchophorus</taxon>
    </lineage>
</organism>
<dbReference type="AlphaFoldDB" id="A0A834M7W3"/>
<gene>
    <name evidence="1" type="ORF">GWI33_012102</name>
</gene>
<dbReference type="Proteomes" id="UP000625711">
    <property type="component" value="Unassembled WGS sequence"/>
</dbReference>
<evidence type="ECO:0000313" key="2">
    <source>
        <dbReference type="Proteomes" id="UP000625711"/>
    </source>
</evidence>
<dbReference type="OrthoDB" id="8127711at2759"/>
<dbReference type="EMBL" id="JAACXV010011110">
    <property type="protein sequence ID" value="KAF7275186.1"/>
    <property type="molecule type" value="Genomic_DNA"/>
</dbReference>
<keyword evidence="2" id="KW-1185">Reference proteome</keyword>
<comment type="caution">
    <text evidence="1">The sequence shown here is derived from an EMBL/GenBank/DDBJ whole genome shotgun (WGS) entry which is preliminary data.</text>
</comment>
<name>A0A834M7W3_RHYFE</name>
<protein>
    <submittedName>
        <fullName evidence="1">Uncharacterized protein</fullName>
    </submittedName>
</protein>
<evidence type="ECO:0000313" key="1">
    <source>
        <dbReference type="EMBL" id="KAF7275186.1"/>
    </source>
</evidence>
<reference evidence="1" key="1">
    <citation type="submission" date="2020-08" db="EMBL/GenBank/DDBJ databases">
        <title>Genome sequencing and assembly of the red palm weevil Rhynchophorus ferrugineus.</title>
        <authorList>
            <person name="Dias G.B."/>
            <person name="Bergman C.M."/>
            <person name="Manee M."/>
        </authorList>
    </citation>
    <scope>NUCLEOTIDE SEQUENCE</scope>
    <source>
        <strain evidence="1">AA-2017</strain>
        <tissue evidence="1">Whole larva</tissue>
    </source>
</reference>
<sequence length="86" mass="9486">MSSNTHSSIIHSITECPFSTKANFGKWRFSIASQISGFNSTGLFLMGFLKNKKSSDVSGCHEKYLKTAESCLANRGHHLADIIFQS</sequence>
<proteinExistence type="predicted"/>
<accession>A0A834M7W3</accession>